<sequence>MATLCRLQVIFSVLSWHDMLKDFDVHMISDLGLGAIIEPVIWDYSEQIVTMPGSVADWRLNFELV</sequence>
<accession>W2SSD6</accession>
<proteinExistence type="predicted"/>
<protein>
    <submittedName>
        <fullName evidence="1">Uncharacterized protein</fullName>
    </submittedName>
</protein>
<reference evidence="2" key="1">
    <citation type="journal article" date="2014" name="Nat. Genet.">
        <title>Genome of the human hookworm Necator americanus.</title>
        <authorList>
            <person name="Tang Y.T."/>
            <person name="Gao X."/>
            <person name="Rosa B.A."/>
            <person name="Abubucker S."/>
            <person name="Hallsworth-Pepin K."/>
            <person name="Martin J."/>
            <person name="Tyagi R."/>
            <person name="Heizer E."/>
            <person name="Zhang X."/>
            <person name="Bhonagiri-Palsikar V."/>
            <person name="Minx P."/>
            <person name="Warren W.C."/>
            <person name="Wang Q."/>
            <person name="Zhan B."/>
            <person name="Hotez P.J."/>
            <person name="Sternberg P.W."/>
            <person name="Dougall A."/>
            <person name="Gaze S.T."/>
            <person name="Mulvenna J."/>
            <person name="Sotillo J."/>
            <person name="Ranganathan S."/>
            <person name="Rabelo E.M."/>
            <person name="Wilson R.K."/>
            <person name="Felgner P.L."/>
            <person name="Bethony J."/>
            <person name="Hawdon J.M."/>
            <person name="Gasser R.B."/>
            <person name="Loukas A."/>
            <person name="Mitreva M."/>
        </authorList>
    </citation>
    <scope>NUCLEOTIDE SEQUENCE [LARGE SCALE GENOMIC DNA]</scope>
</reference>
<evidence type="ECO:0000313" key="2">
    <source>
        <dbReference type="Proteomes" id="UP000053676"/>
    </source>
</evidence>
<organism evidence="1 2">
    <name type="scientific">Necator americanus</name>
    <name type="common">Human hookworm</name>
    <dbReference type="NCBI Taxonomy" id="51031"/>
    <lineage>
        <taxon>Eukaryota</taxon>
        <taxon>Metazoa</taxon>
        <taxon>Ecdysozoa</taxon>
        <taxon>Nematoda</taxon>
        <taxon>Chromadorea</taxon>
        <taxon>Rhabditida</taxon>
        <taxon>Rhabditina</taxon>
        <taxon>Rhabditomorpha</taxon>
        <taxon>Strongyloidea</taxon>
        <taxon>Ancylostomatidae</taxon>
        <taxon>Bunostominae</taxon>
        <taxon>Necator</taxon>
    </lineage>
</organism>
<dbReference type="EMBL" id="KI663467">
    <property type="protein sequence ID" value="ETN72664.1"/>
    <property type="molecule type" value="Genomic_DNA"/>
</dbReference>
<dbReference type="AlphaFoldDB" id="W2SSD6"/>
<evidence type="ECO:0000313" key="1">
    <source>
        <dbReference type="EMBL" id="ETN72664.1"/>
    </source>
</evidence>
<dbReference type="KEGG" id="nai:NECAME_18731"/>
<keyword evidence="2" id="KW-1185">Reference proteome</keyword>
<dbReference type="Proteomes" id="UP000053676">
    <property type="component" value="Unassembled WGS sequence"/>
</dbReference>
<name>W2SSD6_NECAM</name>
<dbReference type="STRING" id="51031.W2SSD6"/>
<gene>
    <name evidence="1" type="ORF">NECAME_18731</name>
</gene>